<dbReference type="AlphaFoldDB" id="A0AAE0K6K2"/>
<dbReference type="PANTHER" id="PTHR35395:SF1">
    <property type="entry name" value="DUF6536 DOMAIN-CONTAINING PROTEIN"/>
    <property type="match status" value="1"/>
</dbReference>
<evidence type="ECO:0000259" key="2">
    <source>
        <dbReference type="Pfam" id="PF20163"/>
    </source>
</evidence>
<keyword evidence="4" id="KW-1185">Reference proteome</keyword>
<dbReference type="Pfam" id="PF20163">
    <property type="entry name" value="DUF6536"/>
    <property type="match status" value="1"/>
</dbReference>
<dbReference type="EMBL" id="JAULSW010000009">
    <property type="protein sequence ID" value="KAK3370547.1"/>
    <property type="molecule type" value="Genomic_DNA"/>
</dbReference>
<evidence type="ECO:0000256" key="1">
    <source>
        <dbReference type="SAM" id="Phobius"/>
    </source>
</evidence>
<feature type="transmembrane region" description="Helical" evidence="1">
    <location>
        <begin position="162"/>
        <end position="183"/>
    </location>
</feature>
<keyword evidence="1" id="KW-1133">Transmembrane helix</keyword>
<comment type="caution">
    <text evidence="3">The sequence shown here is derived from an EMBL/GenBank/DDBJ whole genome shotgun (WGS) entry which is preliminary data.</text>
</comment>
<dbReference type="Proteomes" id="UP001285441">
    <property type="component" value="Unassembled WGS sequence"/>
</dbReference>
<dbReference type="InterPro" id="IPR046623">
    <property type="entry name" value="DUF6536"/>
</dbReference>
<dbReference type="PANTHER" id="PTHR35395">
    <property type="entry name" value="DUF6536 DOMAIN-CONTAINING PROTEIN"/>
    <property type="match status" value="1"/>
</dbReference>
<accession>A0AAE0K6K2</accession>
<sequence length="272" mass="30559">MTHVQPEPKTPAPLAPVKVKTKDSAQGSFRANLFADKISLSWWFPQILDDETKNWQIWVSKRSRAILIQILIVSFVLFINVGVTIFAISHYGSDKGVGLIYQGGCDTAKKLDQWLQMLINFSQPGCSPTRADVNRAHQDGKWLDIGVPSLRKLKHISKWKRLAWVMLAVSSIPIHLMFNSAVFQSLPSNDYTIAVVKDSFLNGSLWNPETALANRGPYFPGTGSHAWNSPLRVDPPSFNSTEIVQSMQVAAMSGKYERRDLASCFALYDDYW</sequence>
<feature type="domain" description="DUF6536" evidence="2">
    <location>
        <begin position="64"/>
        <end position="201"/>
    </location>
</feature>
<keyword evidence="1" id="KW-0472">Membrane</keyword>
<organism evidence="3 4">
    <name type="scientific">Podospora didyma</name>
    <dbReference type="NCBI Taxonomy" id="330526"/>
    <lineage>
        <taxon>Eukaryota</taxon>
        <taxon>Fungi</taxon>
        <taxon>Dikarya</taxon>
        <taxon>Ascomycota</taxon>
        <taxon>Pezizomycotina</taxon>
        <taxon>Sordariomycetes</taxon>
        <taxon>Sordariomycetidae</taxon>
        <taxon>Sordariales</taxon>
        <taxon>Podosporaceae</taxon>
        <taxon>Podospora</taxon>
    </lineage>
</organism>
<evidence type="ECO:0000313" key="3">
    <source>
        <dbReference type="EMBL" id="KAK3370547.1"/>
    </source>
</evidence>
<evidence type="ECO:0000313" key="4">
    <source>
        <dbReference type="Proteomes" id="UP001285441"/>
    </source>
</evidence>
<reference evidence="3" key="2">
    <citation type="submission" date="2023-06" db="EMBL/GenBank/DDBJ databases">
        <authorList>
            <consortium name="Lawrence Berkeley National Laboratory"/>
            <person name="Haridas S."/>
            <person name="Hensen N."/>
            <person name="Bonometti L."/>
            <person name="Westerberg I."/>
            <person name="Brannstrom I.O."/>
            <person name="Guillou S."/>
            <person name="Cros-Aarteil S."/>
            <person name="Calhoun S."/>
            <person name="Kuo A."/>
            <person name="Mondo S."/>
            <person name="Pangilinan J."/>
            <person name="Riley R."/>
            <person name="LaButti K."/>
            <person name="Andreopoulos B."/>
            <person name="Lipzen A."/>
            <person name="Chen C."/>
            <person name="Yanf M."/>
            <person name="Daum C."/>
            <person name="Ng V."/>
            <person name="Clum A."/>
            <person name="Steindorff A."/>
            <person name="Ohm R."/>
            <person name="Martin F."/>
            <person name="Silar P."/>
            <person name="Natvig D."/>
            <person name="Lalanne C."/>
            <person name="Gautier V."/>
            <person name="Ament-velasquez S.L."/>
            <person name="Kruys A."/>
            <person name="Hutchinson M.I."/>
            <person name="Powell A.J."/>
            <person name="Barry K."/>
            <person name="Miller A.N."/>
            <person name="Grigoriev I.V."/>
            <person name="Debuchy R."/>
            <person name="Gladieux P."/>
            <person name="Thoren M.H."/>
            <person name="Johannesson H."/>
        </authorList>
    </citation>
    <scope>NUCLEOTIDE SEQUENCE</scope>
    <source>
        <strain evidence="3">CBS 232.78</strain>
    </source>
</reference>
<name>A0AAE0K6K2_9PEZI</name>
<feature type="transmembrane region" description="Helical" evidence="1">
    <location>
        <begin position="66"/>
        <end position="88"/>
    </location>
</feature>
<gene>
    <name evidence="3" type="ORF">B0H63DRAFT_552594</name>
</gene>
<keyword evidence="1" id="KW-0812">Transmembrane</keyword>
<protein>
    <recommendedName>
        <fullName evidence="2">DUF6536 domain-containing protein</fullName>
    </recommendedName>
</protein>
<reference evidence="3" key="1">
    <citation type="journal article" date="2023" name="Mol. Phylogenet. Evol.">
        <title>Genome-scale phylogeny and comparative genomics of the fungal order Sordariales.</title>
        <authorList>
            <person name="Hensen N."/>
            <person name="Bonometti L."/>
            <person name="Westerberg I."/>
            <person name="Brannstrom I.O."/>
            <person name="Guillou S."/>
            <person name="Cros-Aarteil S."/>
            <person name="Calhoun S."/>
            <person name="Haridas S."/>
            <person name="Kuo A."/>
            <person name="Mondo S."/>
            <person name="Pangilinan J."/>
            <person name="Riley R."/>
            <person name="LaButti K."/>
            <person name="Andreopoulos B."/>
            <person name="Lipzen A."/>
            <person name="Chen C."/>
            <person name="Yan M."/>
            <person name="Daum C."/>
            <person name="Ng V."/>
            <person name="Clum A."/>
            <person name="Steindorff A."/>
            <person name="Ohm R.A."/>
            <person name="Martin F."/>
            <person name="Silar P."/>
            <person name="Natvig D.O."/>
            <person name="Lalanne C."/>
            <person name="Gautier V."/>
            <person name="Ament-Velasquez S.L."/>
            <person name="Kruys A."/>
            <person name="Hutchinson M.I."/>
            <person name="Powell A.J."/>
            <person name="Barry K."/>
            <person name="Miller A.N."/>
            <person name="Grigoriev I.V."/>
            <person name="Debuchy R."/>
            <person name="Gladieux P."/>
            <person name="Hiltunen Thoren M."/>
            <person name="Johannesson H."/>
        </authorList>
    </citation>
    <scope>NUCLEOTIDE SEQUENCE</scope>
    <source>
        <strain evidence="3">CBS 232.78</strain>
    </source>
</reference>
<proteinExistence type="predicted"/>